<dbReference type="InterPro" id="IPR009191">
    <property type="entry name" value="DDRA"/>
</dbReference>
<evidence type="ECO:0000313" key="5">
    <source>
        <dbReference type="EMBL" id="MPQ43350.1"/>
    </source>
</evidence>
<feature type="domain" description="DD-reactivating factor swiveling" evidence="4">
    <location>
        <begin position="98"/>
        <end position="265"/>
    </location>
</feature>
<dbReference type="InterPro" id="IPR043129">
    <property type="entry name" value="ATPase_NBD"/>
</dbReference>
<keyword evidence="1" id="KW-0479">Metal-binding</keyword>
<dbReference type="Gene3D" id="3.30.420.40">
    <property type="match status" value="2"/>
</dbReference>
<evidence type="ECO:0000313" key="6">
    <source>
        <dbReference type="Proteomes" id="UP000430345"/>
    </source>
</evidence>
<proteinExistence type="predicted"/>
<evidence type="ECO:0000259" key="4">
    <source>
        <dbReference type="Pfam" id="PF18427"/>
    </source>
</evidence>
<feature type="binding site" evidence="2">
    <location>
        <begin position="568"/>
        <end position="569"/>
    </location>
    <ligand>
        <name>ATP</name>
        <dbReference type="ChEBI" id="CHEBI:30616"/>
    </ligand>
</feature>
<feature type="binding site" evidence="2">
    <location>
        <begin position="470"/>
        <end position="473"/>
    </location>
    <ligand>
        <name>ATP</name>
        <dbReference type="ChEBI" id="CHEBI:30616"/>
    </ligand>
</feature>
<dbReference type="PIRSF" id="PIRSF011502">
    <property type="entry name" value="DdrA_PduG"/>
    <property type="match status" value="1"/>
</dbReference>
<dbReference type="Gene3D" id="3.50.30.70">
    <property type="entry name" value="Swiveling domain of dehydratase reactivase alpha subunit"/>
    <property type="match status" value="1"/>
</dbReference>
<dbReference type="SUPFAM" id="SSF53067">
    <property type="entry name" value="Actin-like ATPase domain"/>
    <property type="match status" value="2"/>
</dbReference>
<feature type="binding site" evidence="1">
    <location>
        <position position="194"/>
    </location>
    <ligand>
        <name>Mg(2+)</name>
        <dbReference type="ChEBI" id="CHEBI:18420"/>
    </ligand>
</feature>
<feature type="domain" description="Diol dehydratase reactivase ATPase-like" evidence="3">
    <location>
        <begin position="286"/>
        <end position="612"/>
    </location>
</feature>
<feature type="binding site" evidence="1">
    <location>
        <position position="177"/>
    </location>
    <ligand>
        <name>Mg(2+)</name>
        <dbReference type="ChEBI" id="CHEBI:18420"/>
    </ligand>
</feature>
<dbReference type="EMBL" id="WHJC01000060">
    <property type="protein sequence ID" value="MPQ43350.1"/>
    <property type="molecule type" value="Genomic_DNA"/>
</dbReference>
<sequence length="619" mass="66321">MTGNKDLKIIAGIDIGNATTEVALCKLENSNPKFISSGIVPTTGIKGTEENINGIIGSLTQALKKVHLDLKDLDLIRINEAAPVIGDVAMETITETIITESTMIGHNPLTPGGIGMGIGTTVAFEELDTLDVESLTEETNKFIPVILGKVNFIKAAKTINETVKRGINITAAIVQKDDGVLINNRLDKKIPIVDEVSLLEKVPLGMLSAVEVAEKGKVIEYLCNPYGIATVFELSSEETKMIVPISRALIGNRSAVVIKTPKGDVQEKTIPAGKINIIGTRRKESIDIEFGAEKIMEAVNLASPIEDINGEAGTNVGGMLEKVRQVMSTLTGQQRDEIKIQDLLAVDTFTPVKVKGGLASEFSMENAVGIAAMVKAHKLQMNIIADKLKDRLEIPVEVGGVEADMAIRGALTTPGSSTPLAILDMGAGSTDAAIITKENHIKSIHLAGAGNMVTMLIKSELGLEAFSLAEDIKKYPLAKVESLFHIRHEDGSVEFFEKALDPSIFAKVVIVKDSELIPIEVTTSIEKIRTIRKTAKERVFVVNCLRALKQVSKTGNIRDIEFVVLVGGSSLDFEVPQLVTDALAQYGVVAGRGNIRGCEGPRNAVATGLILALSEEVKK</sequence>
<evidence type="ECO:0000256" key="2">
    <source>
        <dbReference type="PIRSR" id="PIRSR011502-2"/>
    </source>
</evidence>
<dbReference type="Proteomes" id="UP000430345">
    <property type="component" value="Unassembled WGS sequence"/>
</dbReference>
<keyword evidence="1" id="KW-0460">Magnesium</keyword>
<protein>
    <submittedName>
        <fullName evidence="5">Diol dehydratase reactivase subunit alpha</fullName>
    </submittedName>
</protein>
<dbReference type="Pfam" id="PF18427">
    <property type="entry name" value="DDR_swiveling"/>
    <property type="match status" value="1"/>
</dbReference>
<evidence type="ECO:0000259" key="3">
    <source>
        <dbReference type="Pfam" id="PF08841"/>
    </source>
</evidence>
<dbReference type="RefSeq" id="WP_152888797.1">
    <property type="nucleotide sequence ID" value="NZ_WHJC01000060.1"/>
</dbReference>
<dbReference type="OrthoDB" id="4676896at2"/>
<dbReference type="InterPro" id="IPR040916">
    <property type="entry name" value="DDR_swiveling"/>
</dbReference>
<dbReference type="GO" id="GO:0005524">
    <property type="term" value="F:ATP binding"/>
    <property type="evidence" value="ECO:0007669"/>
    <property type="project" value="UniProtKB-KW"/>
</dbReference>
<dbReference type="NCBIfam" id="TIGR04491">
    <property type="entry name" value="reactive_PduG"/>
    <property type="match status" value="1"/>
</dbReference>
<keyword evidence="2" id="KW-0547">Nucleotide-binding</keyword>
<dbReference type="AlphaFoldDB" id="A0A6I1MJT6"/>
<dbReference type="Gene3D" id="3.90.470.30">
    <property type="match status" value="1"/>
</dbReference>
<gene>
    <name evidence="5" type="ORF">GBZ86_06210</name>
</gene>
<dbReference type="InterPro" id="IPR012340">
    <property type="entry name" value="NA-bd_OB-fold"/>
</dbReference>
<accession>A0A6I1MJT6</accession>
<name>A0A6I1MJT6_9CLOT</name>
<comment type="caution">
    <text evidence="5">The sequence shown here is derived from an EMBL/GenBank/DDBJ whole genome shotgun (WGS) entry which is preliminary data.</text>
</comment>
<organism evidence="5 6">
    <name type="scientific">Clostridium tarantellae</name>
    <dbReference type="NCBI Taxonomy" id="39493"/>
    <lineage>
        <taxon>Bacteria</taxon>
        <taxon>Bacillati</taxon>
        <taxon>Bacillota</taxon>
        <taxon>Clostridia</taxon>
        <taxon>Eubacteriales</taxon>
        <taxon>Clostridiaceae</taxon>
        <taxon>Clostridium</taxon>
    </lineage>
</organism>
<feature type="binding site" evidence="2">
    <location>
        <position position="602"/>
    </location>
    <ligand>
        <name>ATP</name>
        <dbReference type="ChEBI" id="CHEBI:30616"/>
    </ligand>
</feature>
<reference evidence="5 6" key="1">
    <citation type="submission" date="2019-10" db="EMBL/GenBank/DDBJ databases">
        <title>The Genome Sequence of Clostridium tarantellae Isolated from Fish Brain.</title>
        <authorList>
            <person name="Bano L."/>
            <person name="Kiel M."/>
            <person name="Sales G."/>
            <person name="Doxey A.C."/>
            <person name="Mansfield M.J."/>
            <person name="Schiavone M."/>
            <person name="Rossetto O."/>
            <person name="Pirazzini M."/>
            <person name="Dobrindt U."/>
            <person name="Montecucco C."/>
        </authorList>
    </citation>
    <scope>NUCLEOTIDE SEQUENCE [LARGE SCALE GENOMIC DNA]</scope>
    <source>
        <strain evidence="5 6">DSM 3997</strain>
    </source>
</reference>
<feature type="binding site" evidence="1">
    <location>
        <position position="110"/>
    </location>
    <ligand>
        <name>Mg(2+)</name>
        <dbReference type="ChEBI" id="CHEBI:18420"/>
    </ligand>
</feature>
<keyword evidence="2" id="KW-0067">ATP-binding</keyword>
<dbReference type="Gene3D" id="2.40.50.140">
    <property type="entry name" value="Nucleic acid-binding proteins"/>
    <property type="match status" value="1"/>
</dbReference>
<dbReference type="SUPFAM" id="SSF82317">
    <property type="entry name" value="Swiveling domain of dehydratase reactivase alpha subunit"/>
    <property type="match status" value="1"/>
</dbReference>
<dbReference type="InterPro" id="IPR028975">
    <property type="entry name" value="DDRA_swiveling_dom_sf"/>
</dbReference>
<keyword evidence="6" id="KW-1185">Reference proteome</keyword>
<evidence type="ECO:0000256" key="1">
    <source>
        <dbReference type="PIRSR" id="PIRSR011502-1"/>
    </source>
</evidence>
<feature type="binding site" evidence="2">
    <location>
        <begin position="17"/>
        <end position="19"/>
    </location>
    <ligand>
        <name>ATP</name>
        <dbReference type="ChEBI" id="CHEBI:30616"/>
    </ligand>
</feature>
<dbReference type="GO" id="GO:0046872">
    <property type="term" value="F:metal ion binding"/>
    <property type="evidence" value="ECO:0007669"/>
    <property type="project" value="UniProtKB-KW"/>
</dbReference>
<dbReference type="Pfam" id="PF08841">
    <property type="entry name" value="DDR"/>
    <property type="match status" value="1"/>
</dbReference>
<dbReference type="InterPro" id="IPR030994">
    <property type="entry name" value="DDR_dom"/>
</dbReference>